<accession>A0A561QI46</accession>
<dbReference type="AlphaFoldDB" id="A0A561QI46"/>
<evidence type="ECO:0000313" key="2">
    <source>
        <dbReference type="EMBL" id="TWF50047.1"/>
    </source>
</evidence>
<gene>
    <name evidence="2" type="ORF">FHW37_1064</name>
</gene>
<dbReference type="Proteomes" id="UP000320653">
    <property type="component" value="Unassembled WGS sequence"/>
</dbReference>
<organism evidence="2 3">
    <name type="scientific">Neorhizobium alkalisoli</name>
    <dbReference type="NCBI Taxonomy" id="528178"/>
    <lineage>
        <taxon>Bacteria</taxon>
        <taxon>Pseudomonadati</taxon>
        <taxon>Pseudomonadota</taxon>
        <taxon>Alphaproteobacteria</taxon>
        <taxon>Hyphomicrobiales</taxon>
        <taxon>Rhizobiaceae</taxon>
        <taxon>Rhizobium/Agrobacterium group</taxon>
        <taxon>Neorhizobium</taxon>
    </lineage>
</organism>
<proteinExistence type="predicted"/>
<name>A0A561QI46_9HYPH</name>
<sequence>MMGNNPFVIRNRPAVVHDDTPTCITLPCQNPRTDEGSQYRDHGNGEGIP</sequence>
<feature type="compositionally biased region" description="Basic and acidic residues" evidence="1">
    <location>
        <begin position="32"/>
        <end position="49"/>
    </location>
</feature>
<comment type="caution">
    <text evidence="2">The sequence shown here is derived from an EMBL/GenBank/DDBJ whole genome shotgun (WGS) entry which is preliminary data.</text>
</comment>
<keyword evidence="3" id="KW-1185">Reference proteome</keyword>
<evidence type="ECO:0000256" key="1">
    <source>
        <dbReference type="SAM" id="MobiDB-lite"/>
    </source>
</evidence>
<reference evidence="2 3" key="1">
    <citation type="submission" date="2019-06" db="EMBL/GenBank/DDBJ databases">
        <title>Sorghum-associated microbial communities from plants grown in Nebraska, USA.</title>
        <authorList>
            <person name="Schachtman D."/>
        </authorList>
    </citation>
    <scope>NUCLEOTIDE SEQUENCE [LARGE SCALE GENOMIC DNA]</scope>
    <source>
        <strain evidence="2 3">1225</strain>
    </source>
</reference>
<evidence type="ECO:0000313" key="3">
    <source>
        <dbReference type="Proteomes" id="UP000320653"/>
    </source>
</evidence>
<feature type="region of interest" description="Disordered" evidence="1">
    <location>
        <begin position="27"/>
        <end position="49"/>
    </location>
</feature>
<protein>
    <submittedName>
        <fullName evidence="2">Uncharacterized protein</fullName>
    </submittedName>
</protein>
<dbReference type="EMBL" id="VIWP01000006">
    <property type="protein sequence ID" value="TWF50047.1"/>
    <property type="molecule type" value="Genomic_DNA"/>
</dbReference>